<reference evidence="1 2" key="1">
    <citation type="submission" date="2024-11" db="EMBL/GenBank/DDBJ databases">
        <authorList>
            <person name="Heng Y.C."/>
            <person name="Lim A.C.H."/>
            <person name="Lee J.K.Y."/>
            <person name="Kittelmann S."/>
        </authorList>
    </citation>
    <scope>NUCLEOTIDE SEQUENCE [LARGE SCALE GENOMIC DNA]</scope>
    <source>
        <strain evidence="1 2">WILCCON 0202</strain>
    </source>
</reference>
<dbReference type="RefSeq" id="WP_406766750.1">
    <property type="nucleotide sequence ID" value="NZ_JBJHZY010000006.1"/>
</dbReference>
<evidence type="ECO:0000313" key="1">
    <source>
        <dbReference type="EMBL" id="MFL0270118.1"/>
    </source>
</evidence>
<gene>
    <name evidence="1" type="ORF">ACJDUH_18725</name>
</gene>
<protein>
    <recommendedName>
        <fullName evidence="3">DUF1444 domain-containing protein</fullName>
    </recommendedName>
</protein>
<accession>A0ABW8TY99</accession>
<evidence type="ECO:0008006" key="3">
    <source>
        <dbReference type="Google" id="ProtNLM"/>
    </source>
</evidence>
<organism evidence="1 2">
    <name type="scientific">Candidatus Clostridium radicumherbarum</name>
    <dbReference type="NCBI Taxonomy" id="3381662"/>
    <lineage>
        <taxon>Bacteria</taxon>
        <taxon>Bacillati</taxon>
        <taxon>Bacillota</taxon>
        <taxon>Clostridia</taxon>
        <taxon>Eubacteriales</taxon>
        <taxon>Clostridiaceae</taxon>
        <taxon>Clostridium</taxon>
    </lineage>
</organism>
<dbReference type="Proteomes" id="UP001623661">
    <property type="component" value="Unassembled WGS sequence"/>
</dbReference>
<dbReference type="EMBL" id="JBJHZY010000006">
    <property type="protein sequence ID" value="MFL0270118.1"/>
    <property type="molecule type" value="Genomic_DNA"/>
</dbReference>
<name>A0ABW8TY99_9CLOT</name>
<sequence length="242" mass="28463">MKLILEKFKKKIFWDIKKRYPDSYIIKELMIIDNGSQEFTVGLNEVYKDYLDDNGYRISLNKLLKLITNHFIENRESVNYNYIYPIIKSKEFSEDCPIELVKRKLALDLEIILAEDKIKMFEFCRKENNIDESRAFKAALANINNLNNELCQLHDDCKIFSAKFNNDCCSSLLFNFDFRQQIMNKVGNKFLLAIPSTTGILIGSNEKQNIMIMKKLIESDDDMNRVSSHVYRVSGNEWEYAD</sequence>
<evidence type="ECO:0000313" key="2">
    <source>
        <dbReference type="Proteomes" id="UP001623661"/>
    </source>
</evidence>
<proteinExistence type="predicted"/>
<comment type="caution">
    <text evidence="1">The sequence shown here is derived from an EMBL/GenBank/DDBJ whole genome shotgun (WGS) entry which is preliminary data.</text>
</comment>
<keyword evidence="2" id="KW-1185">Reference proteome</keyword>